<dbReference type="Gene3D" id="3.40.50.300">
    <property type="entry name" value="P-loop containing nucleotide triphosphate hydrolases"/>
    <property type="match status" value="2"/>
</dbReference>
<gene>
    <name evidence="6" type="ORF">GCM10010833_04420</name>
</gene>
<evidence type="ECO:0000259" key="5">
    <source>
        <dbReference type="PROSITE" id="PS51194"/>
    </source>
</evidence>
<name>A0ABQ1IWC8_9SPHN</name>
<evidence type="ECO:0000256" key="4">
    <source>
        <dbReference type="ARBA" id="ARBA00022840"/>
    </source>
</evidence>
<evidence type="ECO:0000313" key="7">
    <source>
        <dbReference type="Proteomes" id="UP000614261"/>
    </source>
</evidence>
<dbReference type="InterPro" id="IPR050699">
    <property type="entry name" value="RNA-DNA_Helicase"/>
</dbReference>
<keyword evidence="3" id="KW-0347">Helicase</keyword>
<dbReference type="InterPro" id="IPR027417">
    <property type="entry name" value="P-loop_NTPase"/>
</dbReference>
<dbReference type="PROSITE" id="PS51194">
    <property type="entry name" value="HELICASE_CTER"/>
    <property type="match status" value="1"/>
</dbReference>
<proteinExistence type="predicted"/>
<dbReference type="EMBL" id="BMGD01000001">
    <property type="protein sequence ID" value="GGB52860.1"/>
    <property type="molecule type" value="Genomic_DNA"/>
</dbReference>
<keyword evidence="2" id="KW-0378">Hydrolase</keyword>
<reference evidence="7" key="1">
    <citation type="journal article" date="2019" name="Int. J. Syst. Evol. Microbiol.">
        <title>The Global Catalogue of Microorganisms (GCM) 10K type strain sequencing project: providing services to taxonomists for standard genome sequencing and annotation.</title>
        <authorList>
            <consortium name="The Broad Institute Genomics Platform"/>
            <consortium name="The Broad Institute Genome Sequencing Center for Infectious Disease"/>
            <person name="Wu L."/>
            <person name="Ma J."/>
        </authorList>
    </citation>
    <scope>NUCLEOTIDE SEQUENCE [LARGE SCALE GENOMIC DNA]</scope>
    <source>
        <strain evidence="7">CGMCC 1.12851</strain>
    </source>
</reference>
<dbReference type="Pfam" id="PF00271">
    <property type="entry name" value="Helicase_C"/>
    <property type="match status" value="1"/>
</dbReference>
<evidence type="ECO:0000256" key="1">
    <source>
        <dbReference type="ARBA" id="ARBA00022741"/>
    </source>
</evidence>
<dbReference type="InterPro" id="IPR001650">
    <property type="entry name" value="Helicase_C-like"/>
</dbReference>
<dbReference type="Pfam" id="PF22527">
    <property type="entry name" value="DEXQc_Suv3"/>
    <property type="match status" value="1"/>
</dbReference>
<keyword evidence="4" id="KW-0067">ATP-binding</keyword>
<dbReference type="SMART" id="SM00490">
    <property type="entry name" value="HELICc"/>
    <property type="match status" value="1"/>
</dbReference>
<dbReference type="PANTHER" id="PTHR12131:SF1">
    <property type="entry name" value="ATP-DEPENDENT RNA HELICASE SUPV3L1, MITOCHONDRIAL-RELATED"/>
    <property type="match status" value="1"/>
</dbReference>
<sequence>MGLAYAAPGPDVGARALRHQAFEGRPIMTRFSPQYAQASVTAVLGPTNTGKTHLAIERMSAHSSGLIGFPLRLLAREVYDRVVAIKGPKEVALVTGEERIVPPGARWFLSTAESMPLQDKRDFSFVAIDEAQLGAHPERGHVFTDRILNARGRDETMILGSEALAPMVRALVPDADITTRPRFSTLSYAGIKKLSRLPPRSAIVAFSAEEVYAVAEMLRRFRGGAAVVMGALSPATRNAQVAMYQAGEVDYLVATDAIGMGLNMDVEHVAFASLYKYDGSRRRRLTLPEMAQIAGRAGRHQRDGTFGSVAGRADSQFTDEEIERIEQHQFPPLKSLFWRDSAPRFDSLGHLIADLERAPSNPVLKPAPEAIDLAVLRRLADDPHVGASVRGTAAVRRFWSVCSLPDFQHRGAEHHASFVSQLWQHLGQGRGHIPVDFIARRIADLDQVQGDVEKLGARIAAIRTWSYVAQRRDWLADPAEMAGRARAVEERLSDALHKALAQRFVDRRTAVLLRGLGGDASLLPVTLEEGDAICVDGEPIGKLNGFAFVVDAQARLADRKLLLAAADRHLPGLLAKRARMLIGDDASSVAIAGDDRGKPALLWRGQRIGQIVRGASLAFPKFQPDRALEALPRAEYEALLAHVAGWIEAHLGQSLAPVRALTKAAEDRRCSGPLRALLVQLIDSGGAMPRVQADGLISALDPASRQVLQRLGVRLGSLDVFCAPMIRPECQRQLGVMRTVQSGGVLPAPADPQVAALRTVVAADALPPAGHPAYRLLGDQALRVDMAEKVIRAAHDRRGQAASFVIDPALAISMGLSAANADRLMRAAGFRRDGAKASDKEKNSGAAPLWRWRGLARKRPPQAAQPPRPDGHFAALADWKVAIG</sequence>
<dbReference type="Proteomes" id="UP000614261">
    <property type="component" value="Unassembled WGS sequence"/>
</dbReference>
<keyword evidence="7" id="KW-1185">Reference proteome</keyword>
<dbReference type="SUPFAM" id="SSF52540">
    <property type="entry name" value="P-loop containing nucleoside triphosphate hydrolases"/>
    <property type="match status" value="2"/>
</dbReference>
<accession>A0ABQ1IWC8</accession>
<organism evidence="6 7">
    <name type="scientific">Blastomonas aquatica</name>
    <dbReference type="NCBI Taxonomy" id="1510276"/>
    <lineage>
        <taxon>Bacteria</taxon>
        <taxon>Pseudomonadati</taxon>
        <taxon>Pseudomonadota</taxon>
        <taxon>Alphaproteobacteria</taxon>
        <taxon>Sphingomonadales</taxon>
        <taxon>Sphingomonadaceae</taxon>
        <taxon>Blastomonas</taxon>
    </lineage>
</organism>
<keyword evidence="1" id="KW-0547">Nucleotide-binding</keyword>
<feature type="domain" description="Helicase C-terminal" evidence="5">
    <location>
        <begin position="189"/>
        <end position="349"/>
    </location>
</feature>
<comment type="caution">
    <text evidence="6">The sequence shown here is derived from an EMBL/GenBank/DDBJ whole genome shotgun (WGS) entry which is preliminary data.</text>
</comment>
<evidence type="ECO:0000313" key="6">
    <source>
        <dbReference type="EMBL" id="GGB52860.1"/>
    </source>
</evidence>
<dbReference type="PANTHER" id="PTHR12131">
    <property type="entry name" value="ATP-DEPENDENT RNA AND DNA HELICASE"/>
    <property type="match status" value="1"/>
</dbReference>
<evidence type="ECO:0000256" key="3">
    <source>
        <dbReference type="ARBA" id="ARBA00022806"/>
    </source>
</evidence>
<evidence type="ECO:0000256" key="2">
    <source>
        <dbReference type="ARBA" id="ARBA00022801"/>
    </source>
</evidence>
<protein>
    <recommendedName>
        <fullName evidence="5">Helicase C-terminal domain-containing protein</fullName>
    </recommendedName>
</protein>
<dbReference type="InterPro" id="IPR055206">
    <property type="entry name" value="DEXQc_SUV3"/>
</dbReference>